<keyword evidence="6" id="KW-1185">Reference proteome</keyword>
<evidence type="ECO:0000256" key="3">
    <source>
        <dbReference type="ARBA" id="ARBA00022801"/>
    </source>
</evidence>
<evidence type="ECO:0000256" key="1">
    <source>
        <dbReference type="ARBA" id="ARBA00010088"/>
    </source>
</evidence>
<dbReference type="PANTHER" id="PTHR21661:SF35">
    <property type="entry name" value="EPOXIDE HYDROLASE"/>
    <property type="match status" value="1"/>
</dbReference>
<reference evidence="6" key="1">
    <citation type="journal article" date="2019" name="Int. J. Syst. Evol. Microbiol.">
        <title>The Global Catalogue of Microorganisms (GCM) 10K type strain sequencing project: providing services to taxonomists for standard genome sequencing and annotation.</title>
        <authorList>
            <consortium name="The Broad Institute Genomics Platform"/>
            <consortium name="The Broad Institute Genome Sequencing Center for Infectious Disease"/>
            <person name="Wu L."/>
            <person name="Ma J."/>
        </authorList>
    </citation>
    <scope>NUCLEOTIDE SEQUENCE [LARGE SCALE GENOMIC DNA]</scope>
    <source>
        <strain evidence="6">CGMCC 4.7152</strain>
    </source>
</reference>
<dbReference type="PIRSF" id="PIRSF001112">
    <property type="entry name" value="Epoxide_hydrolase"/>
    <property type="match status" value="1"/>
</dbReference>
<evidence type="ECO:0000313" key="6">
    <source>
        <dbReference type="Proteomes" id="UP001595912"/>
    </source>
</evidence>
<protein>
    <submittedName>
        <fullName evidence="5">Epoxide hydrolase</fullName>
    </submittedName>
</protein>
<dbReference type="GO" id="GO:0016787">
    <property type="term" value="F:hydrolase activity"/>
    <property type="evidence" value="ECO:0007669"/>
    <property type="project" value="UniProtKB-KW"/>
</dbReference>
<dbReference type="EMBL" id="JBHSIU010000130">
    <property type="protein sequence ID" value="MFC5007991.1"/>
    <property type="molecule type" value="Genomic_DNA"/>
</dbReference>
<dbReference type="PRINTS" id="PR00412">
    <property type="entry name" value="EPOXHYDRLASE"/>
</dbReference>
<gene>
    <name evidence="5" type="ORF">ACFPIJ_60540</name>
</gene>
<comment type="caution">
    <text evidence="5">The sequence shown here is derived from an EMBL/GenBank/DDBJ whole genome shotgun (WGS) entry which is preliminary data.</text>
</comment>
<feature type="domain" description="Epoxide hydrolase N-terminal" evidence="4">
    <location>
        <begin position="2"/>
        <end position="101"/>
    </location>
</feature>
<organism evidence="5 6">
    <name type="scientific">Dactylosporangium cerinum</name>
    <dbReference type="NCBI Taxonomy" id="1434730"/>
    <lineage>
        <taxon>Bacteria</taxon>
        <taxon>Bacillati</taxon>
        <taxon>Actinomycetota</taxon>
        <taxon>Actinomycetes</taxon>
        <taxon>Micromonosporales</taxon>
        <taxon>Micromonosporaceae</taxon>
        <taxon>Dactylosporangium</taxon>
    </lineage>
</organism>
<dbReference type="Pfam" id="PF06441">
    <property type="entry name" value="EHN"/>
    <property type="match status" value="1"/>
</dbReference>
<dbReference type="Proteomes" id="UP001595912">
    <property type="component" value="Unassembled WGS sequence"/>
</dbReference>
<keyword evidence="2" id="KW-0058">Aromatic hydrocarbons catabolism</keyword>
<accession>A0ABV9WGV4</accession>
<evidence type="ECO:0000256" key="2">
    <source>
        <dbReference type="ARBA" id="ARBA00022797"/>
    </source>
</evidence>
<evidence type="ECO:0000259" key="4">
    <source>
        <dbReference type="Pfam" id="PF06441"/>
    </source>
</evidence>
<sequence length="370" mass="40512">MRFPEERLDDLRRRLAAARLPAAPIRGGGETPETVARLDELIAYWRDGYDWPAQAERIAALPHRFVTVDGVRLHVLVAEGKGPSPRPLLLVNGWPSSFVEYLDVLGPLTDPAAHGGDPADAFTVVIPALPGYGLSDRALHLDLDREAIARLFDRLMVQHLGFGSYVAHGDDIGGGVVNRLGIHHADTVTAIQTANWLDAHVPPGAALTAAEEHYLVASREWDRTEGAYAHVQQTRPHTLAFALTDSPVGLAAWILEKWLTWSDPASTPGADLMLTNVMLYWLTDTIASSTRLYALSSPPGPRDVIQVPASVLVTNEPRLPVPPEEWLRRAYPRLTRVAHAGTGGHFLAAEQPALFVSEIRNAFRSDHKLT</sequence>
<evidence type="ECO:0000313" key="5">
    <source>
        <dbReference type="EMBL" id="MFC5007991.1"/>
    </source>
</evidence>
<comment type="similarity">
    <text evidence="1">Belongs to the peptidase S33 family.</text>
</comment>
<dbReference type="InterPro" id="IPR016292">
    <property type="entry name" value="Epoxide_hydrolase"/>
</dbReference>
<keyword evidence="3 5" id="KW-0378">Hydrolase</keyword>
<dbReference type="PANTHER" id="PTHR21661">
    <property type="entry name" value="EPOXIDE HYDROLASE 1-RELATED"/>
    <property type="match status" value="1"/>
</dbReference>
<name>A0ABV9WGV4_9ACTN</name>
<proteinExistence type="inferred from homology"/>
<dbReference type="RefSeq" id="WP_380128632.1">
    <property type="nucleotide sequence ID" value="NZ_JBHSIU010000130.1"/>
</dbReference>
<dbReference type="InterPro" id="IPR010497">
    <property type="entry name" value="Epoxide_hydro_N"/>
</dbReference>
<dbReference type="Gene3D" id="3.40.50.1820">
    <property type="entry name" value="alpha/beta hydrolase"/>
    <property type="match status" value="1"/>
</dbReference>
<dbReference type="InterPro" id="IPR029058">
    <property type="entry name" value="AB_hydrolase_fold"/>
</dbReference>
<dbReference type="InterPro" id="IPR000639">
    <property type="entry name" value="Epox_hydrolase-like"/>
</dbReference>
<dbReference type="SUPFAM" id="SSF53474">
    <property type="entry name" value="alpha/beta-Hydrolases"/>
    <property type="match status" value="1"/>
</dbReference>